<dbReference type="InterPro" id="IPR000698">
    <property type="entry name" value="Arrestin"/>
</dbReference>
<comment type="caution">
    <text evidence="4">The sequence shown here is derived from an EMBL/GenBank/DDBJ whole genome shotgun (WGS) entry which is preliminary data.</text>
</comment>
<dbReference type="InterPro" id="IPR011022">
    <property type="entry name" value="Arrestin_C-like"/>
</dbReference>
<gene>
    <name evidence="4" type="ORF">J437_LFUL014574</name>
</gene>
<dbReference type="GO" id="GO:0007165">
    <property type="term" value="P:signal transduction"/>
    <property type="evidence" value="ECO:0007669"/>
    <property type="project" value="InterPro"/>
</dbReference>
<evidence type="ECO:0000256" key="2">
    <source>
        <dbReference type="ARBA" id="ARBA00022606"/>
    </source>
</evidence>
<dbReference type="FunFam" id="2.60.40.640:FF:000020">
    <property type="entry name" value="Arrestin, Arr2"/>
    <property type="match status" value="1"/>
</dbReference>
<reference evidence="4" key="1">
    <citation type="submission" date="2013-04" db="EMBL/GenBank/DDBJ databases">
        <authorList>
            <person name="Qu J."/>
            <person name="Murali S.C."/>
            <person name="Bandaranaike D."/>
            <person name="Bellair M."/>
            <person name="Blankenburg K."/>
            <person name="Chao H."/>
            <person name="Dinh H."/>
            <person name="Doddapaneni H."/>
            <person name="Downs B."/>
            <person name="Dugan-Rocha S."/>
            <person name="Elkadiri S."/>
            <person name="Gnanaolivu R.D."/>
            <person name="Hernandez B."/>
            <person name="Javaid M."/>
            <person name="Jayaseelan J.C."/>
            <person name="Lee S."/>
            <person name="Li M."/>
            <person name="Ming W."/>
            <person name="Munidasa M."/>
            <person name="Muniz J."/>
            <person name="Nguyen L."/>
            <person name="Ongeri F."/>
            <person name="Osuji N."/>
            <person name="Pu L.-L."/>
            <person name="Puazo M."/>
            <person name="Qu C."/>
            <person name="Quiroz J."/>
            <person name="Raj R."/>
            <person name="Weissenberger G."/>
            <person name="Xin Y."/>
            <person name="Zou X."/>
            <person name="Han Y."/>
            <person name="Richards S."/>
            <person name="Worley K."/>
            <person name="Muzny D."/>
            <person name="Gibbs R."/>
        </authorList>
    </citation>
    <scope>NUCLEOTIDE SEQUENCE</scope>
    <source>
        <strain evidence="4">Sampled in the wild</strain>
    </source>
</reference>
<reference evidence="4" key="2">
    <citation type="submission" date="2017-10" db="EMBL/GenBank/DDBJ databases">
        <title>Ladona fulva Genome sequencing and assembly.</title>
        <authorList>
            <person name="Murali S."/>
            <person name="Richards S."/>
            <person name="Bandaranaike D."/>
            <person name="Bellair M."/>
            <person name="Blankenburg K."/>
            <person name="Chao H."/>
            <person name="Dinh H."/>
            <person name="Doddapaneni H."/>
            <person name="Dugan-Rocha S."/>
            <person name="Elkadiri S."/>
            <person name="Gnanaolivu R."/>
            <person name="Hernandez B."/>
            <person name="Skinner E."/>
            <person name="Javaid M."/>
            <person name="Lee S."/>
            <person name="Li M."/>
            <person name="Ming W."/>
            <person name="Munidasa M."/>
            <person name="Muniz J."/>
            <person name="Nguyen L."/>
            <person name="Hughes D."/>
            <person name="Osuji N."/>
            <person name="Pu L.-L."/>
            <person name="Puazo M."/>
            <person name="Qu C."/>
            <person name="Quiroz J."/>
            <person name="Raj R."/>
            <person name="Weissenberger G."/>
            <person name="Xin Y."/>
            <person name="Zou X."/>
            <person name="Han Y."/>
            <person name="Worley K."/>
            <person name="Muzny D."/>
            <person name="Gibbs R."/>
        </authorList>
    </citation>
    <scope>NUCLEOTIDE SEQUENCE</scope>
    <source>
        <strain evidence="4">Sampled in the wild</strain>
    </source>
</reference>
<feature type="domain" description="Arrestin C-terminal-like" evidence="3">
    <location>
        <begin position="200"/>
        <end position="358"/>
    </location>
</feature>
<dbReference type="GO" id="GO:0007608">
    <property type="term" value="P:sensory perception of smell"/>
    <property type="evidence" value="ECO:0007669"/>
    <property type="project" value="UniProtKB-ARBA"/>
</dbReference>
<dbReference type="InterPro" id="IPR014756">
    <property type="entry name" value="Ig_E-set"/>
</dbReference>
<dbReference type="SUPFAM" id="SSF81296">
    <property type="entry name" value="E set domains"/>
    <property type="match status" value="2"/>
</dbReference>
<dbReference type="Pfam" id="PF00339">
    <property type="entry name" value="Arrestin_N"/>
    <property type="match status" value="1"/>
</dbReference>
<dbReference type="GO" id="GO:0016028">
    <property type="term" value="C:rhabdomere"/>
    <property type="evidence" value="ECO:0007669"/>
    <property type="project" value="UniProtKB-ARBA"/>
</dbReference>
<dbReference type="GO" id="GO:0001664">
    <property type="term" value="F:G protein-coupled receptor binding"/>
    <property type="evidence" value="ECO:0007669"/>
    <property type="project" value="TreeGrafter"/>
</dbReference>
<organism evidence="4 5">
    <name type="scientific">Ladona fulva</name>
    <name type="common">Scarce chaser dragonfly</name>
    <name type="synonym">Libellula fulva</name>
    <dbReference type="NCBI Taxonomy" id="123851"/>
    <lineage>
        <taxon>Eukaryota</taxon>
        <taxon>Metazoa</taxon>
        <taxon>Ecdysozoa</taxon>
        <taxon>Arthropoda</taxon>
        <taxon>Hexapoda</taxon>
        <taxon>Insecta</taxon>
        <taxon>Pterygota</taxon>
        <taxon>Palaeoptera</taxon>
        <taxon>Odonata</taxon>
        <taxon>Epiprocta</taxon>
        <taxon>Anisoptera</taxon>
        <taxon>Libelluloidea</taxon>
        <taxon>Libellulidae</taxon>
        <taxon>Ladona</taxon>
    </lineage>
</organism>
<proteinExistence type="inferred from homology"/>
<evidence type="ECO:0000313" key="4">
    <source>
        <dbReference type="EMBL" id="KAG8234882.1"/>
    </source>
</evidence>
<dbReference type="GO" id="GO:0005737">
    <property type="term" value="C:cytoplasm"/>
    <property type="evidence" value="ECO:0007669"/>
    <property type="project" value="TreeGrafter"/>
</dbReference>
<dbReference type="InterPro" id="IPR014753">
    <property type="entry name" value="Arrestin_N"/>
</dbReference>
<dbReference type="GO" id="GO:0045494">
    <property type="term" value="P:photoreceptor cell maintenance"/>
    <property type="evidence" value="ECO:0007669"/>
    <property type="project" value="UniProtKB-ARBA"/>
</dbReference>
<dbReference type="FunFam" id="2.60.40.840:FF:000002">
    <property type="entry name" value="Arrestin 3"/>
    <property type="match status" value="1"/>
</dbReference>
<evidence type="ECO:0000259" key="3">
    <source>
        <dbReference type="SMART" id="SM01017"/>
    </source>
</evidence>
<dbReference type="Gene3D" id="2.60.40.640">
    <property type="match status" value="1"/>
</dbReference>
<dbReference type="Gene3D" id="2.60.40.840">
    <property type="match status" value="1"/>
</dbReference>
<dbReference type="PANTHER" id="PTHR11792:SF23">
    <property type="entry name" value="PHOSRESTIN-1"/>
    <property type="match status" value="1"/>
</dbReference>
<dbReference type="PANTHER" id="PTHR11792">
    <property type="entry name" value="ARRESTIN"/>
    <property type="match status" value="1"/>
</dbReference>
<dbReference type="PRINTS" id="PR00309">
    <property type="entry name" value="ARRESTIN"/>
</dbReference>
<dbReference type="EMBL" id="KZ308853">
    <property type="protein sequence ID" value="KAG8234882.1"/>
    <property type="molecule type" value="Genomic_DNA"/>
</dbReference>
<keyword evidence="5" id="KW-1185">Reference proteome</keyword>
<dbReference type="GO" id="GO:0002031">
    <property type="term" value="P:G protein-coupled receptor internalization"/>
    <property type="evidence" value="ECO:0007669"/>
    <property type="project" value="TreeGrafter"/>
</dbReference>
<evidence type="ECO:0000313" key="5">
    <source>
        <dbReference type="Proteomes" id="UP000792457"/>
    </source>
</evidence>
<accession>A0A8K0KHZ3</accession>
<dbReference type="InterPro" id="IPR014752">
    <property type="entry name" value="Arrestin-like_C"/>
</dbReference>
<evidence type="ECO:0000256" key="1">
    <source>
        <dbReference type="ARBA" id="ARBA00005298"/>
    </source>
</evidence>
<sequence length="404" mass="44886">MIPLIFIAFVVAVKVFKKTTPNGKVTVYLGKRDFTDHLDHVDPIDGVVVVESDYLKGRKVFGQVTTTYRYGREEDEVMGVKFSKELVIAQGQIVPAAETKQELTPIQERLMKKLGPNSFPFTFHFPPNSPSSVTLQAGEDDNGKPLGVEYAIKTYVGENSEDKGHKRSSVTLAIKKIQYAPVSRGRRLPSSLVSKGFTFSQGKLNLEVTLDKEIYYHGEKITANAIITNNSRKSVKNIKVFIVQHCEVTMVNTQFSRHVASLESREGCPITPGASLTKSFYLVPLASSNKDRRGIALDGHLKDDDVNLASSTLVGEGKAPSEAMGIVISYSVRIKLHCGTLGGELCTDVPFKLLHPAPEREKLNADKKSRSIERSRYENSCYANDDEDNIVFEDFARLRLNEPE</sequence>
<dbReference type="GO" id="GO:0016060">
    <property type="term" value="P:negative regulation of phospholipase C-activating phototransduction signaling pathway"/>
    <property type="evidence" value="ECO:0007669"/>
    <property type="project" value="UniProtKB-ARBA"/>
</dbReference>
<name>A0A8K0KHZ3_LADFU</name>
<dbReference type="InterPro" id="IPR017864">
    <property type="entry name" value="Arrestin_CS"/>
</dbReference>
<dbReference type="Pfam" id="PF02752">
    <property type="entry name" value="Arrestin_C"/>
    <property type="match status" value="1"/>
</dbReference>
<dbReference type="AlphaFoldDB" id="A0A8K0KHZ3"/>
<protein>
    <recommendedName>
        <fullName evidence="3">Arrestin C-terminal-like domain-containing protein</fullName>
    </recommendedName>
</protein>
<comment type="similarity">
    <text evidence="1">Belongs to the arrestin family.</text>
</comment>
<dbReference type="PROSITE" id="PS00295">
    <property type="entry name" value="ARRESTINS"/>
    <property type="match status" value="1"/>
</dbReference>
<dbReference type="OrthoDB" id="298939at2759"/>
<dbReference type="InterPro" id="IPR011021">
    <property type="entry name" value="Arrestin-like_N"/>
</dbReference>
<keyword evidence="2" id="KW-0716">Sensory transduction</keyword>
<dbReference type="Proteomes" id="UP000792457">
    <property type="component" value="Unassembled WGS sequence"/>
</dbReference>
<dbReference type="SMART" id="SM01017">
    <property type="entry name" value="Arrestin_C"/>
    <property type="match status" value="1"/>
</dbReference>